<evidence type="ECO:0000313" key="3">
    <source>
        <dbReference type="Proteomes" id="UP000699865"/>
    </source>
</evidence>
<dbReference type="RefSeq" id="WP_129952094.1">
    <property type="nucleotide sequence ID" value="NZ_JAFMOU010000072.1"/>
</dbReference>
<feature type="domain" description="LHH" evidence="1">
    <location>
        <begin position="113"/>
        <end position="190"/>
    </location>
</feature>
<dbReference type="Pfam" id="PF14411">
    <property type="entry name" value="LHH"/>
    <property type="match status" value="1"/>
</dbReference>
<dbReference type="EMBL" id="JAFMOU010000072">
    <property type="protein sequence ID" value="MBU9837770.1"/>
    <property type="molecule type" value="Genomic_DNA"/>
</dbReference>
<gene>
    <name evidence="2" type="ORF">J1786_23565</name>
</gene>
<evidence type="ECO:0000259" key="1">
    <source>
        <dbReference type="Pfam" id="PF14411"/>
    </source>
</evidence>
<keyword evidence="3" id="KW-1185">Reference proteome</keyword>
<comment type="caution">
    <text evidence="2">The sequence shown here is derived from an EMBL/GenBank/DDBJ whole genome shotgun (WGS) entry which is preliminary data.</text>
</comment>
<reference evidence="2 3" key="1">
    <citation type="submission" date="2021-03" db="EMBL/GenBank/DDBJ databases">
        <title>Five novel Rahnella species.</title>
        <authorList>
            <person name="Brady C."/>
            <person name="Asselin J."/>
            <person name="Beer S."/>
            <person name="Bruberg M.B."/>
            <person name="Crampton B."/>
            <person name="Venter S."/>
            <person name="Arnold D."/>
            <person name="Denman S."/>
        </authorList>
    </citation>
    <scope>NUCLEOTIDE SEQUENCE [LARGE SCALE GENOMIC DNA]</scope>
    <source>
        <strain evidence="2 3">L72c</strain>
    </source>
</reference>
<dbReference type="Proteomes" id="UP000699865">
    <property type="component" value="Unassembled WGS sequence"/>
</dbReference>
<evidence type="ECO:0000313" key="2">
    <source>
        <dbReference type="EMBL" id="MBU9837770.1"/>
    </source>
</evidence>
<organism evidence="2 3">
    <name type="scientific">Rahnella perminowiae</name>
    <dbReference type="NCBI Taxonomy" id="2816244"/>
    <lineage>
        <taxon>Bacteria</taxon>
        <taxon>Pseudomonadati</taxon>
        <taxon>Pseudomonadota</taxon>
        <taxon>Gammaproteobacteria</taxon>
        <taxon>Enterobacterales</taxon>
        <taxon>Yersiniaceae</taxon>
        <taxon>Rahnella</taxon>
    </lineage>
</organism>
<proteinExistence type="predicted"/>
<accession>A0ABS6L7F5</accession>
<dbReference type="InterPro" id="IPR026834">
    <property type="entry name" value="LHH"/>
</dbReference>
<protein>
    <submittedName>
        <fullName evidence="2">HNH/ENDO VII family nuclease</fullName>
    </submittedName>
</protein>
<name>A0ABS6L7F5_9GAMM</name>
<sequence length="200" mass="22131">MIEMAVLKELAMEALGDLMESVKDLKIEDINVEDLDRPVDLDLPRNELTPLSDETKEVLSEEGYSDEVIDSIASEEEAAIYQDAGLECQTVNGNDALINTEIDLDQTDSLGDTNLERMEKGKAPLDANGKPIELHHVGQKADSPLAELTHAQHMEGGNNTILHDTTKESEIDRGAFGKEREAHWKARAEEIKLLQEKEAA</sequence>